<dbReference type="Proteomes" id="UP001153076">
    <property type="component" value="Unassembled WGS sequence"/>
</dbReference>
<dbReference type="Gene3D" id="3.40.50.1820">
    <property type="entry name" value="alpha/beta hydrolase"/>
    <property type="match status" value="1"/>
</dbReference>
<organism evidence="2 3">
    <name type="scientific">Carnegiea gigantea</name>
    <dbReference type="NCBI Taxonomy" id="171969"/>
    <lineage>
        <taxon>Eukaryota</taxon>
        <taxon>Viridiplantae</taxon>
        <taxon>Streptophyta</taxon>
        <taxon>Embryophyta</taxon>
        <taxon>Tracheophyta</taxon>
        <taxon>Spermatophyta</taxon>
        <taxon>Magnoliopsida</taxon>
        <taxon>eudicotyledons</taxon>
        <taxon>Gunneridae</taxon>
        <taxon>Pentapetalae</taxon>
        <taxon>Caryophyllales</taxon>
        <taxon>Cactineae</taxon>
        <taxon>Cactaceae</taxon>
        <taxon>Cactoideae</taxon>
        <taxon>Echinocereeae</taxon>
        <taxon>Carnegiea</taxon>
    </lineage>
</organism>
<comment type="similarity">
    <text evidence="1">Belongs to the peptidase S10 family.</text>
</comment>
<dbReference type="GO" id="GO:0006508">
    <property type="term" value="P:proteolysis"/>
    <property type="evidence" value="ECO:0007669"/>
    <property type="project" value="InterPro"/>
</dbReference>
<dbReference type="GO" id="GO:0016747">
    <property type="term" value="F:acyltransferase activity, transferring groups other than amino-acyl groups"/>
    <property type="evidence" value="ECO:0007669"/>
    <property type="project" value="TreeGrafter"/>
</dbReference>
<evidence type="ECO:0000256" key="1">
    <source>
        <dbReference type="ARBA" id="ARBA00009431"/>
    </source>
</evidence>
<protein>
    <recommendedName>
        <fullName evidence="4">Serine carboxypeptidase</fullName>
    </recommendedName>
</protein>
<keyword evidence="3" id="KW-1185">Reference proteome</keyword>
<evidence type="ECO:0000313" key="3">
    <source>
        <dbReference type="Proteomes" id="UP001153076"/>
    </source>
</evidence>
<evidence type="ECO:0008006" key="4">
    <source>
        <dbReference type="Google" id="ProtNLM"/>
    </source>
</evidence>
<dbReference type="Pfam" id="PF00450">
    <property type="entry name" value="Peptidase_S10"/>
    <property type="match status" value="1"/>
</dbReference>
<dbReference type="EMBL" id="JAKOGI010003175">
    <property type="protein sequence ID" value="KAJ8420756.1"/>
    <property type="molecule type" value="Genomic_DNA"/>
</dbReference>
<dbReference type="SUPFAM" id="SSF53474">
    <property type="entry name" value="alpha/beta-Hydrolases"/>
    <property type="match status" value="1"/>
</dbReference>
<name>A0A9Q1JHS7_9CARY</name>
<dbReference type="AlphaFoldDB" id="A0A9Q1JHS7"/>
<dbReference type="PANTHER" id="PTHR11802">
    <property type="entry name" value="SERINE PROTEASE FAMILY S10 SERINE CARBOXYPEPTIDASE"/>
    <property type="match status" value="1"/>
</dbReference>
<dbReference type="GO" id="GO:0004185">
    <property type="term" value="F:serine-type carboxypeptidase activity"/>
    <property type="evidence" value="ECO:0007669"/>
    <property type="project" value="InterPro"/>
</dbReference>
<dbReference type="GO" id="GO:0019748">
    <property type="term" value="P:secondary metabolic process"/>
    <property type="evidence" value="ECO:0007669"/>
    <property type="project" value="TreeGrafter"/>
</dbReference>
<proteinExistence type="inferred from homology"/>
<dbReference type="OrthoDB" id="735686at2759"/>
<dbReference type="PANTHER" id="PTHR11802:SF224">
    <property type="entry name" value="SERINE CARBOXYPEPTIDASE-LIKE 7 ISOFORM X1"/>
    <property type="match status" value="1"/>
</dbReference>
<sequence length="210" mass="24263">MNLKGYVLGNPLTEELLGSRYTFAHRVSLLSNELYEDLKPVNIYHVLEPSCSDPSPPKQCRGDKGNYRFFPIWANNLKVREALHIREGTKANWVRFNTSVAYTRNVKSSFGYHQNLTKELLHALIYSGDQDMAMTYVGSLAWITRLKLSIVDRWKPWFTKQEVAGYTTKYSNGHYHLTFVTVKGAGHTAVEYKPRECFNMFIEWLGTQTL</sequence>
<gene>
    <name evidence="2" type="ORF">Cgig2_009334</name>
</gene>
<evidence type="ECO:0000313" key="2">
    <source>
        <dbReference type="EMBL" id="KAJ8420756.1"/>
    </source>
</evidence>
<reference evidence="2" key="1">
    <citation type="submission" date="2022-04" db="EMBL/GenBank/DDBJ databases">
        <title>Carnegiea gigantea Genome sequencing and assembly v2.</title>
        <authorList>
            <person name="Copetti D."/>
            <person name="Sanderson M.J."/>
            <person name="Burquez A."/>
            <person name="Wojciechowski M.F."/>
        </authorList>
    </citation>
    <scope>NUCLEOTIDE SEQUENCE</scope>
    <source>
        <strain evidence="2">SGP5-SGP5p</strain>
        <tissue evidence="2">Aerial part</tissue>
    </source>
</reference>
<dbReference type="InterPro" id="IPR029058">
    <property type="entry name" value="AB_hydrolase_fold"/>
</dbReference>
<accession>A0A9Q1JHS7</accession>
<dbReference type="FunFam" id="3.40.50.12670:FF:000002">
    <property type="entry name" value="Carboxypeptidase"/>
    <property type="match status" value="1"/>
</dbReference>
<comment type="caution">
    <text evidence="2">The sequence shown here is derived from an EMBL/GenBank/DDBJ whole genome shotgun (WGS) entry which is preliminary data.</text>
</comment>
<dbReference type="InterPro" id="IPR001563">
    <property type="entry name" value="Peptidase_S10"/>
</dbReference>